<dbReference type="EMBL" id="AWGB01000006">
    <property type="protein sequence ID" value="ESQ93951.1"/>
    <property type="molecule type" value="Genomic_DNA"/>
</dbReference>
<dbReference type="InterPro" id="IPR050767">
    <property type="entry name" value="Sel1_AlgK"/>
</dbReference>
<dbReference type="Proteomes" id="UP000017837">
    <property type="component" value="Unassembled WGS sequence"/>
</dbReference>
<dbReference type="SMART" id="SM00671">
    <property type="entry name" value="SEL1"/>
    <property type="match status" value="4"/>
</dbReference>
<evidence type="ECO:0000313" key="2">
    <source>
        <dbReference type="Proteomes" id="UP000017837"/>
    </source>
</evidence>
<dbReference type="AlphaFoldDB" id="V4PZX8"/>
<dbReference type="InterPro" id="IPR011990">
    <property type="entry name" value="TPR-like_helical_dom_sf"/>
</dbReference>
<protein>
    <recommendedName>
        <fullName evidence="3">Sel1 repeat family protein</fullName>
    </recommendedName>
</protein>
<name>V4PZX8_9CAUL</name>
<dbReference type="PANTHER" id="PTHR11102">
    <property type="entry name" value="SEL-1-LIKE PROTEIN"/>
    <property type="match status" value="1"/>
</dbReference>
<dbReference type="PANTHER" id="PTHR11102:SF160">
    <property type="entry name" value="ERAD-ASSOCIATED E3 UBIQUITIN-PROTEIN LIGASE COMPONENT HRD3"/>
    <property type="match status" value="1"/>
</dbReference>
<dbReference type="PATRIC" id="fig|1121022.4.peg.891"/>
<gene>
    <name evidence="1" type="ORF">ABENE_04490</name>
</gene>
<keyword evidence="2" id="KW-1185">Reference proteome</keyword>
<organism evidence="1 2">
    <name type="scientific">Asticcacaulis benevestitus DSM 16100 = ATCC BAA-896</name>
    <dbReference type="NCBI Taxonomy" id="1121022"/>
    <lineage>
        <taxon>Bacteria</taxon>
        <taxon>Pseudomonadati</taxon>
        <taxon>Pseudomonadota</taxon>
        <taxon>Alphaproteobacteria</taxon>
        <taxon>Caulobacterales</taxon>
        <taxon>Caulobacteraceae</taxon>
        <taxon>Asticcacaulis</taxon>
    </lineage>
</organism>
<reference evidence="1 2" key="1">
    <citation type="journal article" date="2014" name="Nature">
        <title>Sequential evolution of bacterial morphology by co-option of a developmental regulator.</title>
        <authorList>
            <person name="Jiang C."/>
            <person name="Brown P.J."/>
            <person name="Ducret A."/>
            <person name="Brun Y.V."/>
        </authorList>
    </citation>
    <scope>NUCLEOTIDE SEQUENCE [LARGE SCALE GENOMIC DNA]</scope>
    <source>
        <strain evidence="1 2">DSM 16100</strain>
    </source>
</reference>
<dbReference type="InterPro" id="IPR006597">
    <property type="entry name" value="Sel1-like"/>
</dbReference>
<comment type="caution">
    <text evidence="1">The sequence shown here is derived from an EMBL/GenBank/DDBJ whole genome shotgun (WGS) entry which is preliminary data.</text>
</comment>
<dbReference type="STRING" id="1121022.GCA_000376105_00205"/>
<evidence type="ECO:0000313" key="1">
    <source>
        <dbReference type="EMBL" id="ESQ93951.1"/>
    </source>
</evidence>
<sequence length="284" mass="31463">MIAQTTATDFGKSISRAEKGDVQAYEGAGLDYFHGSNGAPQDYAKALFWFRKAVNNGNSSAAQMLGEMYGRGLGVPQDSELAAKWYRMAAEHGIPFAAESADLFEHITVEGRLEQRRLGELERAFTILNPFQDPAFDASIEDRKQAFAVIQKAAMEGLAGAQSTIAFIYDDPVFADQLGVGFDQSKATEFYLAAAEQHDPDAMVAIAKRYEHGIGFAKDTDKALMWYREVAKLPFNRFSHLTGLAGCKIDFLEDGMLDNRNCETWTSTHQARNGLRDDEPHLDQ</sequence>
<accession>V4PZX8</accession>
<dbReference type="Pfam" id="PF08238">
    <property type="entry name" value="Sel1"/>
    <property type="match status" value="4"/>
</dbReference>
<dbReference type="eggNOG" id="COG0790">
    <property type="taxonomic scope" value="Bacteria"/>
</dbReference>
<evidence type="ECO:0008006" key="3">
    <source>
        <dbReference type="Google" id="ProtNLM"/>
    </source>
</evidence>
<dbReference type="SUPFAM" id="SSF81901">
    <property type="entry name" value="HCP-like"/>
    <property type="match status" value="2"/>
</dbReference>
<dbReference type="Gene3D" id="1.25.40.10">
    <property type="entry name" value="Tetratricopeptide repeat domain"/>
    <property type="match status" value="2"/>
</dbReference>
<proteinExistence type="predicted"/>